<protein>
    <submittedName>
        <fullName evidence="1">Uncharacterized protein</fullName>
    </submittedName>
</protein>
<organism evidence="1 2">
    <name type="scientific">Trichoglossum hirsutum</name>
    <dbReference type="NCBI Taxonomy" id="265104"/>
    <lineage>
        <taxon>Eukaryota</taxon>
        <taxon>Fungi</taxon>
        <taxon>Dikarya</taxon>
        <taxon>Ascomycota</taxon>
        <taxon>Pezizomycotina</taxon>
        <taxon>Geoglossomycetes</taxon>
        <taxon>Geoglossales</taxon>
        <taxon>Geoglossaceae</taxon>
        <taxon>Trichoglossum</taxon>
    </lineage>
</organism>
<evidence type="ECO:0000313" key="2">
    <source>
        <dbReference type="Proteomes" id="UP000750711"/>
    </source>
</evidence>
<accession>A0A9P8LIH0</accession>
<dbReference type="EMBL" id="JAGHQM010000042">
    <property type="protein sequence ID" value="KAH0566006.1"/>
    <property type="molecule type" value="Genomic_DNA"/>
</dbReference>
<name>A0A9P8LIH0_9PEZI</name>
<evidence type="ECO:0000313" key="1">
    <source>
        <dbReference type="EMBL" id="KAH0566006.1"/>
    </source>
</evidence>
<proteinExistence type="predicted"/>
<dbReference type="Proteomes" id="UP000750711">
    <property type="component" value="Unassembled WGS sequence"/>
</dbReference>
<comment type="caution">
    <text evidence="1">The sequence shown here is derived from an EMBL/GenBank/DDBJ whole genome shotgun (WGS) entry which is preliminary data.</text>
</comment>
<keyword evidence="2" id="KW-1185">Reference proteome</keyword>
<sequence length="81" mass="8556">MFGRLFVIPADPGVMKMTEKMAGKMAEKMAGKMTERAAGKTGDVHFGKVVGKTDRGLEGVGYAIQVGRVKEVVMAAQLAGL</sequence>
<dbReference type="AlphaFoldDB" id="A0A9P8LIH0"/>
<reference evidence="1" key="1">
    <citation type="submission" date="2021-03" db="EMBL/GenBank/DDBJ databases">
        <title>Comparative genomics and phylogenomic investigation of the class Geoglossomycetes provide insights into ecological specialization and systematics.</title>
        <authorList>
            <person name="Melie T."/>
            <person name="Pirro S."/>
            <person name="Miller A.N."/>
            <person name="Quandt A."/>
        </authorList>
    </citation>
    <scope>NUCLEOTIDE SEQUENCE</scope>
    <source>
        <strain evidence="1">CAQ_001_2017</strain>
    </source>
</reference>
<gene>
    <name evidence="1" type="ORF">GP486_000597</name>
</gene>